<dbReference type="EMBL" id="DOEK01000016">
    <property type="protein sequence ID" value="HBP29162.1"/>
    <property type="molecule type" value="Genomic_DNA"/>
</dbReference>
<dbReference type="CDD" id="cd12164">
    <property type="entry name" value="GDH_like_2"/>
    <property type="match status" value="1"/>
</dbReference>
<dbReference type="GO" id="GO:0051287">
    <property type="term" value="F:NAD binding"/>
    <property type="evidence" value="ECO:0007669"/>
    <property type="project" value="InterPro"/>
</dbReference>
<accession>A0A356LDZ4</accession>
<evidence type="ECO:0000313" key="4">
    <source>
        <dbReference type="EMBL" id="HBP29162.1"/>
    </source>
</evidence>
<sequence>MIRVVLASESAAAAQKWLKVIQQHFPDLDAHIFDPQAPSPMPDVRAAIVWKPPAALFARYRVLDLVFNMGAGVDAILRQPEIADTTRIIRLEDAGLANPMTEYVIHYLSGITRNFGVYEQHRENRVWQGAEQVPVQNCTIGVMGLGVIGARIAQALSALDYPVQGWSRSPKALPEIRSYHGEDQFEAFLASSQFLINVLPLTDQTRNILNRDSLGHLPKGAVLMNIGRGEHLVEADLISLLDSGHLSRAVLDVAREEPLPGDHPFWAHPAITLTPHISGPTNHYLAIRQIRDKLQDALQGKPISGEVIRETGY</sequence>
<reference evidence="4 5" key="1">
    <citation type="journal article" date="2018" name="Nat. Biotechnol.">
        <title>A standardized bacterial taxonomy based on genome phylogeny substantially revises the tree of life.</title>
        <authorList>
            <person name="Parks D.H."/>
            <person name="Chuvochina M."/>
            <person name="Waite D.W."/>
            <person name="Rinke C."/>
            <person name="Skarshewski A."/>
            <person name="Chaumeil P.A."/>
            <person name="Hugenholtz P."/>
        </authorList>
    </citation>
    <scope>NUCLEOTIDE SEQUENCE [LARGE SCALE GENOMIC DNA]</scope>
    <source>
        <strain evidence="4">UBA10707</strain>
    </source>
</reference>
<name>A0A356LDZ4_9BURK</name>
<keyword evidence="4" id="KW-0670">Pyruvate</keyword>
<evidence type="ECO:0000313" key="5">
    <source>
        <dbReference type="Proteomes" id="UP000264036"/>
    </source>
</evidence>
<dbReference type="Pfam" id="PF02826">
    <property type="entry name" value="2-Hacid_dh_C"/>
    <property type="match status" value="1"/>
</dbReference>
<keyword evidence="2" id="KW-0520">NAD</keyword>
<organism evidence="4 5">
    <name type="scientific">Advenella kashmirensis</name>
    <dbReference type="NCBI Taxonomy" id="310575"/>
    <lineage>
        <taxon>Bacteria</taxon>
        <taxon>Pseudomonadati</taxon>
        <taxon>Pseudomonadota</taxon>
        <taxon>Betaproteobacteria</taxon>
        <taxon>Burkholderiales</taxon>
        <taxon>Alcaligenaceae</taxon>
    </lineage>
</organism>
<dbReference type="PANTHER" id="PTHR43333">
    <property type="entry name" value="2-HACID_DH_C DOMAIN-CONTAINING PROTEIN"/>
    <property type="match status" value="1"/>
</dbReference>
<dbReference type="Proteomes" id="UP000264036">
    <property type="component" value="Unassembled WGS sequence"/>
</dbReference>
<dbReference type="InterPro" id="IPR029753">
    <property type="entry name" value="D-isomer_DH_CS"/>
</dbReference>
<evidence type="ECO:0000256" key="1">
    <source>
        <dbReference type="ARBA" id="ARBA00023002"/>
    </source>
</evidence>
<feature type="domain" description="D-isomer specific 2-hydroxyacid dehydrogenase NAD-binding" evidence="3">
    <location>
        <begin position="108"/>
        <end position="278"/>
    </location>
</feature>
<comment type="caution">
    <text evidence="4">The sequence shown here is derived from an EMBL/GenBank/DDBJ whole genome shotgun (WGS) entry which is preliminary data.</text>
</comment>
<dbReference type="Gene3D" id="3.40.50.720">
    <property type="entry name" value="NAD(P)-binding Rossmann-like Domain"/>
    <property type="match status" value="2"/>
</dbReference>
<dbReference type="PROSITE" id="PS00671">
    <property type="entry name" value="D_2_HYDROXYACID_DH_3"/>
    <property type="match status" value="1"/>
</dbReference>
<keyword evidence="1" id="KW-0560">Oxidoreductase</keyword>
<dbReference type="GO" id="GO:0016616">
    <property type="term" value="F:oxidoreductase activity, acting on the CH-OH group of donors, NAD or NADP as acceptor"/>
    <property type="evidence" value="ECO:0007669"/>
    <property type="project" value="UniProtKB-ARBA"/>
</dbReference>
<gene>
    <name evidence="4" type="ORF">DD666_07080</name>
</gene>
<dbReference type="SUPFAM" id="SSF51735">
    <property type="entry name" value="NAD(P)-binding Rossmann-fold domains"/>
    <property type="match status" value="1"/>
</dbReference>
<protein>
    <submittedName>
        <fullName evidence="4">Glyoxylate/hydroxypyruvate reductase A</fullName>
    </submittedName>
</protein>
<dbReference type="PANTHER" id="PTHR43333:SF1">
    <property type="entry name" value="D-ISOMER SPECIFIC 2-HYDROXYACID DEHYDROGENASE NAD-BINDING DOMAIN-CONTAINING PROTEIN"/>
    <property type="match status" value="1"/>
</dbReference>
<evidence type="ECO:0000256" key="2">
    <source>
        <dbReference type="ARBA" id="ARBA00023027"/>
    </source>
</evidence>
<dbReference type="InterPro" id="IPR006140">
    <property type="entry name" value="D-isomer_DH_NAD-bd"/>
</dbReference>
<dbReference type="AlphaFoldDB" id="A0A356LDZ4"/>
<evidence type="ECO:0000259" key="3">
    <source>
        <dbReference type="Pfam" id="PF02826"/>
    </source>
</evidence>
<proteinExistence type="predicted"/>
<dbReference type="InterPro" id="IPR036291">
    <property type="entry name" value="NAD(P)-bd_dom_sf"/>
</dbReference>